<dbReference type="InterPro" id="IPR011761">
    <property type="entry name" value="ATP-grasp"/>
</dbReference>
<dbReference type="Gene3D" id="3.30.1490.20">
    <property type="entry name" value="ATP-grasp fold, A domain"/>
    <property type="match status" value="1"/>
</dbReference>
<dbReference type="PROSITE" id="PS50975">
    <property type="entry name" value="ATP_GRASP"/>
    <property type="match status" value="1"/>
</dbReference>
<dbReference type="RefSeq" id="WP_165046547.1">
    <property type="nucleotide sequence ID" value="NZ_JAALFE010000001.1"/>
</dbReference>
<dbReference type="SUPFAM" id="SSF51735">
    <property type="entry name" value="NAD(P)-binding Rossmann-fold domains"/>
    <property type="match status" value="1"/>
</dbReference>
<protein>
    <recommendedName>
        <fullName evidence="2">ATP-grasp domain-containing protein</fullName>
    </recommendedName>
</protein>
<dbReference type="GO" id="GO:0005524">
    <property type="term" value="F:ATP binding"/>
    <property type="evidence" value="ECO:0007669"/>
    <property type="project" value="UniProtKB-UniRule"/>
</dbReference>
<accession>A0A6M1TQW3</accession>
<dbReference type="Gene3D" id="3.40.50.20">
    <property type="match status" value="1"/>
</dbReference>
<evidence type="ECO:0000259" key="2">
    <source>
        <dbReference type="PROSITE" id="PS50975"/>
    </source>
</evidence>
<keyword evidence="1" id="KW-0547">Nucleotide-binding</keyword>
<dbReference type="Gene3D" id="3.30.470.20">
    <property type="entry name" value="ATP-grasp fold, B domain"/>
    <property type="match status" value="1"/>
</dbReference>
<dbReference type="EMBL" id="JAALFE010000001">
    <property type="protein sequence ID" value="NGQ89446.1"/>
    <property type="molecule type" value="Genomic_DNA"/>
</dbReference>
<proteinExistence type="predicted"/>
<evidence type="ECO:0000313" key="4">
    <source>
        <dbReference type="Proteomes" id="UP000474758"/>
    </source>
</evidence>
<feature type="domain" description="ATP-grasp" evidence="2">
    <location>
        <begin position="124"/>
        <end position="300"/>
    </location>
</feature>
<dbReference type="Proteomes" id="UP000474758">
    <property type="component" value="Unassembled WGS sequence"/>
</dbReference>
<sequence>MTETVTSTVVVTGIGALIGQGIARSLRHIKGIRIVGVDRRITDLARSFCDIAVQKPDMAETDPAYLEFWARLVQQHRVDVVLPGLSVDVAFLSSVAPDLQRGGCAIMLNRRELIDLCADKQIFGEALSAAGFPTIPTIRTTNWDEACDALGAPPFLLKPRRGEGSAGIVRLQDAGDLDYWARKSGDNWMLQRIVGRDDEEYTVGLFGQGADDPVGPIIFRRTLARAGHTGFAEVVENEVIREMALRIATHFVPVGPTNLQFRLEGENAYLLEINPRFSSSCSLRTAFGFNEALMSLEYLRHGRVLTEVHLRGGRAWRYNEDFVRHDGDHF</sequence>
<evidence type="ECO:0000256" key="1">
    <source>
        <dbReference type="PROSITE-ProRule" id="PRU00409"/>
    </source>
</evidence>
<keyword evidence="1" id="KW-0067">ATP-binding</keyword>
<dbReference type="SUPFAM" id="SSF56059">
    <property type="entry name" value="Glutathione synthetase ATP-binding domain-like"/>
    <property type="match status" value="1"/>
</dbReference>
<evidence type="ECO:0000313" key="3">
    <source>
        <dbReference type="EMBL" id="NGQ89446.1"/>
    </source>
</evidence>
<keyword evidence="4" id="KW-1185">Reference proteome</keyword>
<gene>
    <name evidence="3" type="ORF">G5V65_00950</name>
</gene>
<dbReference type="InterPro" id="IPR036291">
    <property type="entry name" value="NAD(P)-bd_dom_sf"/>
</dbReference>
<dbReference type="GO" id="GO:0046872">
    <property type="term" value="F:metal ion binding"/>
    <property type="evidence" value="ECO:0007669"/>
    <property type="project" value="InterPro"/>
</dbReference>
<dbReference type="InterPro" id="IPR013815">
    <property type="entry name" value="ATP_grasp_subdomain_1"/>
</dbReference>
<name>A0A6M1TQW3_9RHOB</name>
<dbReference type="AlphaFoldDB" id="A0A6M1TQW3"/>
<comment type="caution">
    <text evidence="3">The sequence shown here is derived from an EMBL/GenBank/DDBJ whole genome shotgun (WGS) entry which is preliminary data.</text>
</comment>
<organism evidence="3 4">
    <name type="scientific">Paragemmobacter kunshanensis</name>
    <dbReference type="NCBI Taxonomy" id="2583234"/>
    <lineage>
        <taxon>Bacteria</taxon>
        <taxon>Pseudomonadati</taxon>
        <taxon>Pseudomonadota</taxon>
        <taxon>Alphaproteobacteria</taxon>
        <taxon>Rhodobacterales</taxon>
        <taxon>Paracoccaceae</taxon>
        <taxon>Paragemmobacter</taxon>
    </lineage>
</organism>
<reference evidence="3 4" key="1">
    <citation type="submission" date="2020-02" db="EMBL/GenBank/DDBJ databases">
        <title>Rhodobacter translucens sp. nov., a novel bacterium isolated from activated sludge.</title>
        <authorList>
            <person name="Liu J."/>
        </authorList>
    </citation>
    <scope>NUCLEOTIDE SEQUENCE [LARGE SCALE GENOMIC DNA]</scope>
    <source>
        <strain evidence="3 4">HX-7-19</strain>
    </source>
</reference>
<dbReference type="Pfam" id="PF15632">
    <property type="entry name" value="ATPgrasp_Ter"/>
    <property type="match status" value="1"/>
</dbReference>